<accession>A0AAW0PAU1</accession>
<evidence type="ECO:0000256" key="1">
    <source>
        <dbReference type="SAM" id="MobiDB-lite"/>
    </source>
</evidence>
<evidence type="ECO:0000313" key="3">
    <source>
        <dbReference type="Proteomes" id="UP001460270"/>
    </source>
</evidence>
<protein>
    <submittedName>
        <fullName evidence="2">Uncharacterized protein</fullName>
    </submittedName>
</protein>
<feature type="region of interest" description="Disordered" evidence="1">
    <location>
        <begin position="118"/>
        <end position="138"/>
    </location>
</feature>
<evidence type="ECO:0000313" key="2">
    <source>
        <dbReference type="EMBL" id="KAK7919221.1"/>
    </source>
</evidence>
<reference evidence="3" key="1">
    <citation type="submission" date="2024-04" db="EMBL/GenBank/DDBJ databases">
        <title>Salinicola lusitanus LLJ914,a marine bacterium isolated from the Okinawa Trough.</title>
        <authorList>
            <person name="Li J."/>
        </authorList>
    </citation>
    <scope>NUCLEOTIDE SEQUENCE [LARGE SCALE GENOMIC DNA]</scope>
</reference>
<keyword evidence="3" id="KW-1185">Reference proteome</keyword>
<comment type="caution">
    <text evidence="2">The sequence shown here is derived from an EMBL/GenBank/DDBJ whole genome shotgun (WGS) entry which is preliminary data.</text>
</comment>
<name>A0AAW0PAU1_9GOBI</name>
<gene>
    <name evidence="2" type="ORF">WMY93_010505</name>
</gene>
<sequence length="138" mass="15394">MLIYEKRLDLCTLLSETINRDEEAYSLTHTWDSLLQRPPPDGAEVVILTDLSNWQRLGSFYKNHVTTPDSPLMKTEVLLLKLSTLSLSLSLSLHHCLIVTQRHLDVGLALLTFGCSSVPSGHSARDSTRRTLSSGHPI</sequence>
<organism evidence="2 3">
    <name type="scientific">Mugilogobius chulae</name>
    <name type="common">yellowstripe goby</name>
    <dbReference type="NCBI Taxonomy" id="88201"/>
    <lineage>
        <taxon>Eukaryota</taxon>
        <taxon>Metazoa</taxon>
        <taxon>Chordata</taxon>
        <taxon>Craniata</taxon>
        <taxon>Vertebrata</taxon>
        <taxon>Euteleostomi</taxon>
        <taxon>Actinopterygii</taxon>
        <taxon>Neopterygii</taxon>
        <taxon>Teleostei</taxon>
        <taxon>Neoteleostei</taxon>
        <taxon>Acanthomorphata</taxon>
        <taxon>Gobiaria</taxon>
        <taxon>Gobiiformes</taxon>
        <taxon>Gobioidei</taxon>
        <taxon>Gobiidae</taxon>
        <taxon>Gobionellinae</taxon>
        <taxon>Mugilogobius</taxon>
    </lineage>
</organism>
<dbReference type="Proteomes" id="UP001460270">
    <property type="component" value="Unassembled WGS sequence"/>
</dbReference>
<dbReference type="EMBL" id="JBBPFD010000007">
    <property type="protein sequence ID" value="KAK7919221.1"/>
    <property type="molecule type" value="Genomic_DNA"/>
</dbReference>
<dbReference type="AlphaFoldDB" id="A0AAW0PAU1"/>
<proteinExistence type="predicted"/>